<proteinExistence type="predicted"/>
<evidence type="ECO:0000313" key="4">
    <source>
        <dbReference type="WBParaSite" id="DME_0000653801-mRNA-1"/>
    </source>
</evidence>
<dbReference type="Proteomes" id="UP000274756">
    <property type="component" value="Unassembled WGS sequence"/>
</dbReference>
<evidence type="ECO:0000313" key="3">
    <source>
        <dbReference type="Proteomes" id="UP000274756"/>
    </source>
</evidence>
<keyword evidence="3" id="KW-1185">Reference proteome</keyword>
<name>A0A0N4UGC7_DRAME</name>
<reference evidence="1 3" key="2">
    <citation type="submission" date="2018-11" db="EMBL/GenBank/DDBJ databases">
        <authorList>
            <consortium name="Pathogen Informatics"/>
        </authorList>
    </citation>
    <scope>NUCLEOTIDE SEQUENCE [LARGE SCALE GENOMIC DNA]</scope>
</reference>
<evidence type="ECO:0000313" key="2">
    <source>
        <dbReference type="Proteomes" id="UP000038040"/>
    </source>
</evidence>
<dbReference type="AlphaFoldDB" id="A0A0N4UGC7"/>
<accession>A0A0N4UGC7</accession>
<gene>
    <name evidence="1" type="ORF">DME_LOCUS9649</name>
</gene>
<dbReference type="OrthoDB" id="10017216at2759"/>
<sequence length="114" mass="13233">MILVNEQWNSWNKEQFMDVDQRIEEYGKKKAEASSETNQEVDFFIDMQPQIRKTLKAFVGNTNSIDGLRKNLFTFDEIGASIGVNDRDKKVGAELQLLTISTEIWHDHNRGKLE</sequence>
<protein>
    <submittedName>
        <fullName evidence="4">DHC_N1 domain-containing protein</fullName>
    </submittedName>
</protein>
<dbReference type="Proteomes" id="UP000038040">
    <property type="component" value="Unplaced"/>
</dbReference>
<reference evidence="4" key="1">
    <citation type="submission" date="2017-02" db="UniProtKB">
        <authorList>
            <consortium name="WormBaseParasite"/>
        </authorList>
    </citation>
    <scope>IDENTIFICATION</scope>
</reference>
<evidence type="ECO:0000313" key="1">
    <source>
        <dbReference type="EMBL" id="VDN59676.1"/>
    </source>
</evidence>
<organism evidence="2 4">
    <name type="scientific">Dracunculus medinensis</name>
    <name type="common">Guinea worm</name>
    <dbReference type="NCBI Taxonomy" id="318479"/>
    <lineage>
        <taxon>Eukaryota</taxon>
        <taxon>Metazoa</taxon>
        <taxon>Ecdysozoa</taxon>
        <taxon>Nematoda</taxon>
        <taxon>Chromadorea</taxon>
        <taxon>Rhabditida</taxon>
        <taxon>Spirurina</taxon>
        <taxon>Dracunculoidea</taxon>
        <taxon>Dracunculidae</taxon>
        <taxon>Dracunculus</taxon>
    </lineage>
</organism>
<dbReference type="EMBL" id="UYYG01001187">
    <property type="protein sequence ID" value="VDN59676.1"/>
    <property type="molecule type" value="Genomic_DNA"/>
</dbReference>
<dbReference type="WBParaSite" id="DME_0000653801-mRNA-1">
    <property type="protein sequence ID" value="DME_0000653801-mRNA-1"/>
    <property type="gene ID" value="DME_0000653801"/>
</dbReference>